<keyword evidence="5" id="KW-1185">Reference proteome</keyword>
<evidence type="ECO:0000313" key="4">
    <source>
        <dbReference type="EMBL" id="MBM6923190.1"/>
    </source>
</evidence>
<proteinExistence type="predicted"/>
<dbReference type="EMBL" id="JACSNR010000005">
    <property type="protein sequence ID" value="MBM6923190.1"/>
    <property type="molecule type" value="Genomic_DNA"/>
</dbReference>
<dbReference type="PANTHER" id="PTHR12304:SF4">
    <property type="entry name" value="URIDINE NUCLEOSIDASE"/>
    <property type="match status" value="1"/>
</dbReference>
<dbReference type="GO" id="GO:0016787">
    <property type="term" value="F:hydrolase activity"/>
    <property type="evidence" value="ECO:0007669"/>
    <property type="project" value="UniProtKB-KW"/>
</dbReference>
<gene>
    <name evidence="4" type="ORF">H9X81_05735</name>
</gene>
<keyword evidence="2" id="KW-0326">Glycosidase</keyword>
<name>A0ABS2GL18_9FIRM</name>
<reference evidence="4 5" key="1">
    <citation type="journal article" date="2021" name="Sci. Rep.">
        <title>The distribution of antibiotic resistance genes in chicken gut microbiota commensals.</title>
        <authorList>
            <person name="Juricova H."/>
            <person name="Matiasovicova J."/>
            <person name="Kubasova T."/>
            <person name="Cejkova D."/>
            <person name="Rychlik I."/>
        </authorList>
    </citation>
    <scope>NUCLEOTIDE SEQUENCE [LARGE SCALE GENOMIC DNA]</scope>
    <source>
        <strain evidence="4 5">An564</strain>
    </source>
</reference>
<dbReference type="Pfam" id="PF01156">
    <property type="entry name" value="IU_nuc_hydro"/>
    <property type="match status" value="1"/>
</dbReference>
<sequence>MRKIPIIMDCDPGHDDALAMLWALSEPEKLEIKAVTIVAGNQTLEKTTRNALRVLTFAGVHNIPVAMGADHPLMRPSIFEEGVTEMVHGQSGLDGPAMPEPGFAPKKMSALQLLIKTIEESEEKITLVPTGPLTNIAALFLVRPDLKEKIERISLMGGGAYTGNWTPAAEYNIYVDPEAASIVFNSGVPIVMAGLDVTHQAYITREENEILRQKGGRIAVFAAELIDFFSRYHYEVEKLPGCTIHDACAVAYLCHPEIFVEKQCHVDIELEGSLTAGTTVCDPGNYEGKEKNATVLYGVDREKFAELFIEAMSKLDK</sequence>
<dbReference type="Gene3D" id="3.90.245.10">
    <property type="entry name" value="Ribonucleoside hydrolase-like"/>
    <property type="match status" value="1"/>
</dbReference>
<protein>
    <submittedName>
        <fullName evidence="4">Nucleoside hydrolase</fullName>
    </submittedName>
</protein>
<comment type="caution">
    <text evidence="4">The sequence shown here is derived from an EMBL/GenBank/DDBJ whole genome shotgun (WGS) entry which is preliminary data.</text>
</comment>
<accession>A0ABS2GL18</accession>
<evidence type="ECO:0000256" key="1">
    <source>
        <dbReference type="ARBA" id="ARBA00022801"/>
    </source>
</evidence>
<dbReference type="Proteomes" id="UP000724149">
    <property type="component" value="Unassembled WGS sequence"/>
</dbReference>
<dbReference type="InterPro" id="IPR001910">
    <property type="entry name" value="Inosine/uridine_hydrolase_dom"/>
</dbReference>
<keyword evidence="1 4" id="KW-0378">Hydrolase</keyword>
<organism evidence="4 5">
    <name type="scientific">Hydrogenoanaerobacterium saccharovorans</name>
    <dbReference type="NCBI Taxonomy" id="474960"/>
    <lineage>
        <taxon>Bacteria</taxon>
        <taxon>Bacillati</taxon>
        <taxon>Bacillota</taxon>
        <taxon>Clostridia</taxon>
        <taxon>Eubacteriales</taxon>
        <taxon>Oscillospiraceae</taxon>
        <taxon>Hydrogenoanaerobacterium</taxon>
    </lineage>
</organism>
<dbReference type="SUPFAM" id="SSF53590">
    <property type="entry name" value="Nucleoside hydrolase"/>
    <property type="match status" value="1"/>
</dbReference>
<evidence type="ECO:0000256" key="2">
    <source>
        <dbReference type="ARBA" id="ARBA00023295"/>
    </source>
</evidence>
<dbReference type="RefSeq" id="WP_204720486.1">
    <property type="nucleotide sequence ID" value="NZ_JACSNR010000005.1"/>
</dbReference>
<dbReference type="CDD" id="cd02651">
    <property type="entry name" value="nuc_hydro_IU_UC_XIUA"/>
    <property type="match status" value="1"/>
</dbReference>
<dbReference type="InterPro" id="IPR023186">
    <property type="entry name" value="IUNH"/>
</dbReference>
<evidence type="ECO:0000313" key="5">
    <source>
        <dbReference type="Proteomes" id="UP000724149"/>
    </source>
</evidence>
<dbReference type="InterPro" id="IPR036452">
    <property type="entry name" value="Ribo_hydro-like"/>
</dbReference>
<dbReference type="PANTHER" id="PTHR12304">
    <property type="entry name" value="INOSINE-URIDINE PREFERRING NUCLEOSIDE HYDROLASE"/>
    <property type="match status" value="1"/>
</dbReference>
<feature type="domain" description="Inosine/uridine-preferring nucleoside hydrolase" evidence="3">
    <location>
        <begin position="6"/>
        <end position="305"/>
    </location>
</feature>
<evidence type="ECO:0000259" key="3">
    <source>
        <dbReference type="Pfam" id="PF01156"/>
    </source>
</evidence>